<dbReference type="PANTHER" id="PTHR34456">
    <property type="entry name" value="MITOVIRUS RNA-DEPENDENT RNA POLYMERASE"/>
    <property type="match status" value="1"/>
</dbReference>
<dbReference type="InterPro" id="IPR008686">
    <property type="entry name" value="RNA_pol_mitovir"/>
</dbReference>
<reference evidence="1 2" key="1">
    <citation type="submission" date="2020-08" db="EMBL/GenBank/DDBJ databases">
        <title>Plant Genome Project.</title>
        <authorList>
            <person name="Zhang R.-G."/>
        </authorList>
    </citation>
    <scope>NUCLEOTIDE SEQUENCE [LARGE SCALE GENOMIC DNA]</scope>
    <source>
        <tissue evidence="1">Rhizome</tissue>
    </source>
</reference>
<keyword evidence="2" id="KW-1185">Reference proteome</keyword>
<dbReference type="Pfam" id="PF05919">
    <property type="entry name" value="Mitovir_RNA_pol"/>
    <property type="match status" value="1"/>
</dbReference>
<dbReference type="Proteomes" id="UP000734854">
    <property type="component" value="Unassembled WGS sequence"/>
</dbReference>
<gene>
    <name evidence="1" type="ORF">ZIOFF_047642</name>
</gene>
<protein>
    <recommendedName>
        <fullName evidence="3">RNA-dependent RNA polymerase</fullName>
    </recommendedName>
</protein>
<evidence type="ECO:0000313" key="1">
    <source>
        <dbReference type="EMBL" id="KAG6492677.1"/>
    </source>
</evidence>
<proteinExistence type="predicted"/>
<evidence type="ECO:0008006" key="3">
    <source>
        <dbReference type="Google" id="ProtNLM"/>
    </source>
</evidence>
<evidence type="ECO:0000313" key="2">
    <source>
        <dbReference type="Proteomes" id="UP000734854"/>
    </source>
</evidence>
<accession>A0A8J5KQU2</accession>
<dbReference type="EMBL" id="JACMSC010000013">
    <property type="protein sequence ID" value="KAG6492677.1"/>
    <property type="molecule type" value="Genomic_DNA"/>
</dbReference>
<organism evidence="1 2">
    <name type="scientific">Zingiber officinale</name>
    <name type="common">Ginger</name>
    <name type="synonym">Amomum zingiber</name>
    <dbReference type="NCBI Taxonomy" id="94328"/>
    <lineage>
        <taxon>Eukaryota</taxon>
        <taxon>Viridiplantae</taxon>
        <taxon>Streptophyta</taxon>
        <taxon>Embryophyta</taxon>
        <taxon>Tracheophyta</taxon>
        <taxon>Spermatophyta</taxon>
        <taxon>Magnoliopsida</taxon>
        <taxon>Liliopsida</taxon>
        <taxon>Zingiberales</taxon>
        <taxon>Zingiberaceae</taxon>
        <taxon>Zingiber</taxon>
    </lineage>
</organism>
<dbReference type="AlphaFoldDB" id="A0A8J5KQU2"/>
<comment type="caution">
    <text evidence="1">The sequence shown here is derived from an EMBL/GenBank/DDBJ whole genome shotgun (WGS) entry which is preliminary data.</text>
</comment>
<name>A0A8J5KQU2_ZINOF</name>
<sequence length="481" mass="54214">MAARLEYPRSKKPFRSYALLGDDIVISDERVALRLCGAGYRVRSRLAKPSKKQKDGKGCLIVEKVLSRMKPKQLELVPDEYLLMISPPIVHTSWRSPLDKKNELSISGLLWECWDMGEDYEFTNFIERLPQASWRRVFEHCSVVSIKTMLDQSVIGELRSSILIKSAFSSIEPLYLPWISRVPLNKGFSWVPTWKSIPNDDGQFAGRKAIPKILTNMRSFAFDIHVIHGFQDGVFSLAVDLKDGPWTAVFSCDQDGWLVRAGKRPIFAIGPIHRLSQKPPLEVDSFDLSSATDRWPVPVIHDVIACLFGPASCIVNGSLALCVGPPLVGKFRTICTFSTGQPLGYYGSWVQPITSLSLSLYGVAWLAAWLVDRGRTSPLTDYALLGDDILIAHKWLKSLLAEKYGLSRTSLFSLAGAGYRVRARLLSHHLSRRWKRLRADKSLTYLRLPLDLWLNPTNPYLKGIIVEKVRRVSQAIGLIPR</sequence>
<dbReference type="PANTHER" id="PTHR34456:SF14">
    <property type="entry name" value="MITOVIRUS RNA-DEPENDENT RNA POLYMERASE"/>
    <property type="match status" value="1"/>
</dbReference>